<dbReference type="SUPFAM" id="SSF51182">
    <property type="entry name" value="RmlC-like cupins"/>
    <property type="match status" value="1"/>
</dbReference>
<comment type="catalytic activity">
    <reaction evidence="7">
        <text>alpha-D-mannose 1-phosphate + GTP + H(+) = GDP-alpha-D-mannose + diphosphate</text>
        <dbReference type="Rhea" id="RHEA:15229"/>
        <dbReference type="ChEBI" id="CHEBI:15378"/>
        <dbReference type="ChEBI" id="CHEBI:33019"/>
        <dbReference type="ChEBI" id="CHEBI:37565"/>
        <dbReference type="ChEBI" id="CHEBI:57527"/>
        <dbReference type="ChEBI" id="CHEBI:58409"/>
        <dbReference type="EC" id="2.7.7.13"/>
    </reaction>
</comment>
<dbReference type="PANTHER" id="PTHR46390">
    <property type="entry name" value="MANNOSE-1-PHOSPHATE GUANYLYLTRANSFERASE"/>
    <property type="match status" value="1"/>
</dbReference>
<dbReference type="STRING" id="639282.DEFDS_1139"/>
<evidence type="ECO:0000313" key="13">
    <source>
        <dbReference type="Proteomes" id="UP000001520"/>
    </source>
</evidence>
<evidence type="ECO:0000256" key="8">
    <source>
        <dbReference type="RuleBase" id="RU004190"/>
    </source>
</evidence>
<dbReference type="eggNOG" id="COG0836">
    <property type="taxonomic scope" value="Bacteria"/>
</dbReference>
<dbReference type="Pfam" id="PF00483">
    <property type="entry name" value="NTP_transferase"/>
    <property type="match status" value="1"/>
</dbReference>
<keyword evidence="3 12" id="KW-0808">Transferase</keyword>
<organism evidence="12 13">
    <name type="scientific">Deferribacter desulfuricans (strain DSM 14783 / JCM 11476 / NBRC 101012 / SSM1)</name>
    <dbReference type="NCBI Taxonomy" id="639282"/>
    <lineage>
        <taxon>Bacteria</taxon>
        <taxon>Pseudomonadati</taxon>
        <taxon>Deferribacterota</taxon>
        <taxon>Deferribacteres</taxon>
        <taxon>Deferribacterales</taxon>
        <taxon>Deferribacteraceae</taxon>
        <taxon>Deferribacter</taxon>
    </lineage>
</organism>
<keyword evidence="5" id="KW-0547">Nucleotide-binding</keyword>
<dbReference type="InterPro" id="IPR005835">
    <property type="entry name" value="NTP_transferase_dom"/>
</dbReference>
<dbReference type="EC" id="2.7.7.13" evidence="2"/>
<dbReference type="CDD" id="cd02213">
    <property type="entry name" value="cupin_PMI_typeII_C"/>
    <property type="match status" value="1"/>
</dbReference>
<evidence type="ECO:0000256" key="4">
    <source>
        <dbReference type="ARBA" id="ARBA00022695"/>
    </source>
</evidence>
<dbReference type="HOGENOM" id="CLU_035527_1_0_0"/>
<dbReference type="InterPro" id="IPR001538">
    <property type="entry name" value="Man6P_isomerase-2_C"/>
</dbReference>
<evidence type="ECO:0000313" key="12">
    <source>
        <dbReference type="EMBL" id="BAI80608.1"/>
    </source>
</evidence>
<evidence type="ECO:0000256" key="7">
    <source>
        <dbReference type="ARBA" id="ARBA00047343"/>
    </source>
</evidence>
<evidence type="ECO:0000256" key="6">
    <source>
        <dbReference type="ARBA" id="ARBA00023134"/>
    </source>
</evidence>
<dbReference type="Pfam" id="PF01050">
    <property type="entry name" value="MannoseP_isomer"/>
    <property type="match status" value="1"/>
</dbReference>
<dbReference type="GO" id="GO:0009298">
    <property type="term" value="P:GDP-mannose biosynthetic process"/>
    <property type="evidence" value="ECO:0007669"/>
    <property type="project" value="TreeGrafter"/>
</dbReference>
<dbReference type="InterPro" id="IPR049577">
    <property type="entry name" value="GMPP_N"/>
</dbReference>
<dbReference type="Proteomes" id="UP000001520">
    <property type="component" value="Chromosome"/>
</dbReference>
<dbReference type="Gene3D" id="3.90.550.10">
    <property type="entry name" value="Spore Coat Polysaccharide Biosynthesis Protein SpsA, Chain A"/>
    <property type="match status" value="1"/>
</dbReference>
<dbReference type="InterPro" id="IPR006375">
    <property type="entry name" value="Man1P_GuaTrfase/Man6P_Isoase"/>
</dbReference>
<dbReference type="eggNOG" id="COG0662">
    <property type="taxonomic scope" value="Bacteria"/>
</dbReference>
<feature type="domain" description="Nucleotidyl transferase" evidence="9">
    <location>
        <begin position="3"/>
        <end position="283"/>
    </location>
</feature>
<dbReference type="PANTHER" id="PTHR46390:SF1">
    <property type="entry name" value="MANNOSE-1-PHOSPHATE GUANYLYLTRANSFERASE"/>
    <property type="match status" value="1"/>
</dbReference>
<dbReference type="GO" id="GO:0005525">
    <property type="term" value="F:GTP binding"/>
    <property type="evidence" value="ECO:0007669"/>
    <property type="project" value="UniProtKB-KW"/>
</dbReference>
<keyword evidence="13" id="KW-1185">Reference proteome</keyword>
<sequence>MFSIILAGGSGTRLWPLSRKKFPKQFLSLTDDETLLQKTAKRNLYYSDKEDIVIVTNRDHSFFVKQQVQPILGDDPHIIDEPIGKNTAPAIALGIKYIQEKLHGKLNDAVFISPSDHIISPASEFADYVKLAEQFAKDGYIVTFGVVPTKPETGYGYIEKSNKKLFDEAGKTVFEVKQFHEKPDLNTAKKYLESGKFFWNSGIFMFSIETFIEEIEKYEPEIYELFSNSFETMKKEFHKMPEISIDYAIMEKSKKVVVIPINITWSDIGSWDSVYEVLPKDENNNVIKGNVVSKNSKNSLILGSKRLLCTVGVDDLIIADTDDAILIAKKGYSQQVKDIVELLKKEEREEAEVHRTVYRPWGSFTVLNEGKNYKVKKIVVNPGQKLSLQLHYHRAEHWIGVKGTAKVQIGEDILYLSENEKVYIPKATKHRIENPGKIPFEFIEVQVGEYVGEDDIVRFEDMYGRVK</sequence>
<dbReference type="CDD" id="cd02509">
    <property type="entry name" value="GDP-M1P_Guanylyltransferase"/>
    <property type="match status" value="1"/>
</dbReference>
<comment type="similarity">
    <text evidence="1 8">Belongs to the mannose-6-phosphate isomerase type 2 family.</text>
</comment>
<dbReference type="InterPro" id="IPR011051">
    <property type="entry name" value="RmlC_Cupin_sf"/>
</dbReference>
<keyword evidence="4 12" id="KW-0548">Nucleotidyltransferase</keyword>
<feature type="domain" description="Mannose-6-phosphate isomerase type II C-terminal" evidence="10">
    <location>
        <begin position="347"/>
        <end position="461"/>
    </location>
</feature>
<evidence type="ECO:0000256" key="1">
    <source>
        <dbReference type="ARBA" id="ARBA00006115"/>
    </source>
</evidence>
<reference evidence="12 13" key="1">
    <citation type="journal article" date="2010" name="DNA Res.">
        <title>Bacterial lifestyle in a deep-sea hydrothermal vent chimney revealed by the genome sequence of the thermophilic bacterium Deferribacter desulfuricans SSM1.</title>
        <authorList>
            <person name="Takaki Y."/>
            <person name="Shimamura S."/>
            <person name="Nakagawa S."/>
            <person name="Fukuhara Y."/>
            <person name="Horikawa H."/>
            <person name="Ankai A."/>
            <person name="Harada T."/>
            <person name="Hosoyama A."/>
            <person name="Oguchi A."/>
            <person name="Fukui S."/>
            <person name="Fujita N."/>
            <person name="Takami H."/>
            <person name="Takai K."/>
        </authorList>
    </citation>
    <scope>NUCLEOTIDE SEQUENCE [LARGE SCALE GENOMIC DNA]</scope>
    <source>
        <strain evidence="13">DSM 14783 / JCM 11476 / NBRC 101012 / SSM1</strain>
    </source>
</reference>
<evidence type="ECO:0000259" key="9">
    <source>
        <dbReference type="Pfam" id="PF00483"/>
    </source>
</evidence>
<dbReference type="FunFam" id="3.90.550.10:FF:000046">
    <property type="entry name" value="Mannose-1-phosphate guanylyltransferase (GDP)"/>
    <property type="match status" value="1"/>
</dbReference>
<evidence type="ECO:0000256" key="5">
    <source>
        <dbReference type="ARBA" id="ARBA00022741"/>
    </source>
</evidence>
<dbReference type="GO" id="GO:0004475">
    <property type="term" value="F:mannose-1-phosphate guanylyltransferase (GTP) activity"/>
    <property type="evidence" value="ECO:0007669"/>
    <property type="project" value="UniProtKB-EC"/>
</dbReference>
<evidence type="ECO:0000256" key="2">
    <source>
        <dbReference type="ARBA" id="ARBA00012387"/>
    </source>
</evidence>
<evidence type="ECO:0000259" key="10">
    <source>
        <dbReference type="Pfam" id="PF01050"/>
    </source>
</evidence>
<dbReference type="OrthoDB" id="9806359at2"/>
<dbReference type="NCBIfam" id="TIGR01479">
    <property type="entry name" value="GMP_PMI"/>
    <property type="match status" value="1"/>
</dbReference>
<feature type="domain" description="MannoseP isomerase/GMP-like beta-helix" evidence="11">
    <location>
        <begin position="289"/>
        <end position="343"/>
    </location>
</feature>
<dbReference type="RefSeq" id="WP_013007855.1">
    <property type="nucleotide sequence ID" value="NC_013939.1"/>
</dbReference>
<evidence type="ECO:0000259" key="11">
    <source>
        <dbReference type="Pfam" id="PF22640"/>
    </source>
</evidence>
<dbReference type="InterPro" id="IPR014710">
    <property type="entry name" value="RmlC-like_jellyroll"/>
</dbReference>
<keyword evidence="12" id="KW-0413">Isomerase</keyword>
<proteinExistence type="inferred from homology"/>
<dbReference type="FunFam" id="2.60.120.10:FF:000032">
    <property type="entry name" value="Mannose-1-phosphate guanylyltransferase/mannose-6-phosphate isomerase"/>
    <property type="match status" value="1"/>
</dbReference>
<protein>
    <recommendedName>
        <fullName evidence="2">mannose-1-phosphate guanylyltransferase</fullName>
        <ecNumber evidence="2">2.7.7.13</ecNumber>
    </recommendedName>
</protein>
<accession>D3PDD5</accession>
<evidence type="ECO:0000256" key="3">
    <source>
        <dbReference type="ARBA" id="ARBA00022679"/>
    </source>
</evidence>
<dbReference type="SUPFAM" id="SSF53448">
    <property type="entry name" value="Nucleotide-diphospho-sugar transferases"/>
    <property type="match status" value="1"/>
</dbReference>
<dbReference type="GO" id="GO:0000271">
    <property type="term" value="P:polysaccharide biosynthetic process"/>
    <property type="evidence" value="ECO:0007669"/>
    <property type="project" value="InterPro"/>
</dbReference>
<name>D3PDD5_DEFDS</name>
<dbReference type="InterPro" id="IPR051161">
    <property type="entry name" value="Mannose-6P_isomerase_type2"/>
</dbReference>
<dbReference type="InterPro" id="IPR029044">
    <property type="entry name" value="Nucleotide-diphossugar_trans"/>
</dbReference>
<gene>
    <name evidence="12" type="ordered locus">DEFDS_1139</name>
</gene>
<dbReference type="Pfam" id="PF22640">
    <property type="entry name" value="ManC_GMP_beta-helix"/>
    <property type="match status" value="1"/>
</dbReference>
<dbReference type="GO" id="GO:0016853">
    <property type="term" value="F:isomerase activity"/>
    <property type="evidence" value="ECO:0007669"/>
    <property type="project" value="UniProtKB-KW"/>
</dbReference>
<dbReference type="Gene3D" id="2.60.120.10">
    <property type="entry name" value="Jelly Rolls"/>
    <property type="match status" value="1"/>
</dbReference>
<dbReference type="InterPro" id="IPR054566">
    <property type="entry name" value="ManC/GMP-like_b-helix"/>
</dbReference>
<dbReference type="AlphaFoldDB" id="D3PDD5"/>
<keyword evidence="6" id="KW-0342">GTP-binding</keyword>
<dbReference type="KEGG" id="ddf:DEFDS_1139"/>
<dbReference type="EMBL" id="AP011529">
    <property type="protein sequence ID" value="BAI80608.1"/>
    <property type="molecule type" value="Genomic_DNA"/>
</dbReference>